<reference evidence="4 5" key="1">
    <citation type="submission" date="2008-01" db="EMBL/GenBank/DDBJ databases">
        <authorList>
            <person name="Wagner-Dobler I."/>
            <person name="Ferriera S."/>
            <person name="Johnson J."/>
            <person name="Kravitz S."/>
            <person name="Beeson K."/>
            <person name="Sutton G."/>
            <person name="Rogers Y.-H."/>
            <person name="Friedman R."/>
            <person name="Frazier M."/>
            <person name="Venter J.C."/>
        </authorList>
    </citation>
    <scope>NUCLEOTIDE SEQUENCE [LARGE SCALE GENOMIC DNA]</scope>
    <source>
        <strain evidence="5">DSM 17067 / NCIMB 14079 / DFL-11</strain>
    </source>
</reference>
<feature type="domain" description="N-acetyltransferase" evidence="3">
    <location>
        <begin position="22"/>
        <end position="190"/>
    </location>
</feature>
<dbReference type="InterPro" id="IPR000182">
    <property type="entry name" value="GNAT_dom"/>
</dbReference>
<sequence>MTVDTPKKSEQTMPQFKPDAPLDLLTAEDASAVLPELGALLKSCVEDGAGIGFMLPLSSAKAEQFWRSRLDDMADGGAYMIIARAESSIAAVVMLCLAPQDNGPHRAEVAKLMVHPDHRRKGIARKLMAAIDDLALSLGRWLLVLDTVTGDRAEHLYPTCGYQKVGVIPDYAYGSHGDLDATTVFYKDLRSS</sequence>
<evidence type="ECO:0000313" key="4">
    <source>
        <dbReference type="EMBL" id="EEE46299.1"/>
    </source>
</evidence>
<reference evidence="4 5" key="2">
    <citation type="submission" date="2013-04" db="EMBL/GenBank/DDBJ databases">
        <authorList>
            <person name="Fiebig A."/>
            <person name="Pradella S."/>
            <person name="Wagner-Doebler I."/>
        </authorList>
    </citation>
    <scope>NUCLEOTIDE SEQUENCE [LARGE SCALE GENOMIC DNA]</scope>
    <source>
        <strain evidence="5">DSM 17067 / NCIMB 14079 / DFL-11</strain>
    </source>
</reference>
<accession>A0A5E8H1G8</accession>
<dbReference type="SUPFAM" id="SSF55729">
    <property type="entry name" value="Acyl-CoA N-acyltransferases (Nat)"/>
    <property type="match status" value="1"/>
</dbReference>
<comment type="caution">
    <text evidence="4">The sequence shown here is derived from an EMBL/GenBank/DDBJ whole genome shotgun (WGS) entry which is preliminary data.</text>
</comment>
<proteinExistence type="predicted"/>
<dbReference type="InterPro" id="IPR016181">
    <property type="entry name" value="Acyl_CoA_acyltransferase"/>
</dbReference>
<evidence type="ECO:0000256" key="2">
    <source>
        <dbReference type="ARBA" id="ARBA00023315"/>
    </source>
</evidence>
<dbReference type="GO" id="GO:0016747">
    <property type="term" value="F:acyltransferase activity, transferring groups other than amino-acyl groups"/>
    <property type="evidence" value="ECO:0007669"/>
    <property type="project" value="InterPro"/>
</dbReference>
<keyword evidence="2" id="KW-0012">Acyltransferase</keyword>
<evidence type="ECO:0000313" key="5">
    <source>
        <dbReference type="Proteomes" id="UP000004703"/>
    </source>
</evidence>
<dbReference type="AlphaFoldDB" id="A0A5E8H1G8"/>
<dbReference type="Pfam" id="PF00583">
    <property type="entry name" value="Acetyltransf_1"/>
    <property type="match status" value="1"/>
</dbReference>
<protein>
    <submittedName>
        <fullName evidence="4">Acetyltransferase</fullName>
    </submittedName>
</protein>
<dbReference type="PANTHER" id="PTHR43877">
    <property type="entry name" value="AMINOALKYLPHOSPHONATE N-ACETYLTRANSFERASE-RELATED-RELATED"/>
    <property type="match status" value="1"/>
</dbReference>
<dbReference type="RefSeq" id="WP_008194816.1">
    <property type="nucleotide sequence ID" value="NZ_CM011002.1"/>
</dbReference>
<dbReference type="EMBL" id="ACCU02000003">
    <property type="protein sequence ID" value="EEE46299.1"/>
    <property type="molecule type" value="Genomic_DNA"/>
</dbReference>
<keyword evidence="1 4" id="KW-0808">Transferase</keyword>
<dbReference type="PROSITE" id="PS51186">
    <property type="entry name" value="GNAT"/>
    <property type="match status" value="1"/>
</dbReference>
<evidence type="ECO:0000256" key="1">
    <source>
        <dbReference type="ARBA" id="ARBA00022679"/>
    </source>
</evidence>
<dbReference type="Gene3D" id="3.40.630.30">
    <property type="match status" value="1"/>
</dbReference>
<dbReference type="Proteomes" id="UP000004703">
    <property type="component" value="Chromosome"/>
</dbReference>
<organism evidence="4 5">
    <name type="scientific">Roseibium alexandrii (strain DSM 17067 / NCIMB 14079 / DFL-11)</name>
    <name type="common">Labrenzia alexandrii</name>
    <dbReference type="NCBI Taxonomy" id="244592"/>
    <lineage>
        <taxon>Bacteria</taxon>
        <taxon>Pseudomonadati</taxon>
        <taxon>Pseudomonadota</taxon>
        <taxon>Alphaproteobacteria</taxon>
        <taxon>Hyphomicrobiales</taxon>
        <taxon>Stappiaceae</taxon>
        <taxon>Roseibium</taxon>
    </lineage>
</organism>
<evidence type="ECO:0000259" key="3">
    <source>
        <dbReference type="PROSITE" id="PS51186"/>
    </source>
</evidence>
<dbReference type="CDD" id="cd04301">
    <property type="entry name" value="NAT_SF"/>
    <property type="match status" value="1"/>
</dbReference>
<name>A0A5E8H1G8_ROSAD</name>
<gene>
    <name evidence="4" type="ORF">SADFL11_3588</name>
</gene>
<dbReference type="InterPro" id="IPR050832">
    <property type="entry name" value="Bact_Acetyltransf"/>
</dbReference>